<dbReference type="PANTHER" id="PTHR43065">
    <property type="entry name" value="SENSOR HISTIDINE KINASE"/>
    <property type="match status" value="1"/>
</dbReference>
<dbReference type="Proteomes" id="UP000321938">
    <property type="component" value="Unassembled WGS sequence"/>
</dbReference>
<evidence type="ECO:0000256" key="2">
    <source>
        <dbReference type="ARBA" id="ARBA00012438"/>
    </source>
</evidence>
<evidence type="ECO:0000313" key="6">
    <source>
        <dbReference type="Proteomes" id="UP000321938"/>
    </source>
</evidence>
<comment type="caution">
    <text evidence="5">The sequence shown here is derived from an EMBL/GenBank/DDBJ whole genome shotgun (WGS) entry which is preliminary data.</text>
</comment>
<organism evidence="5 6">
    <name type="scientific">Psychroserpens burtonensis</name>
    <dbReference type="NCBI Taxonomy" id="49278"/>
    <lineage>
        <taxon>Bacteria</taxon>
        <taxon>Pseudomonadati</taxon>
        <taxon>Bacteroidota</taxon>
        <taxon>Flavobacteriia</taxon>
        <taxon>Flavobacteriales</taxon>
        <taxon>Flavobacteriaceae</taxon>
        <taxon>Psychroserpens</taxon>
    </lineage>
</organism>
<keyword evidence="5" id="KW-0418">Kinase</keyword>
<dbReference type="GO" id="GO:0000155">
    <property type="term" value="F:phosphorelay sensor kinase activity"/>
    <property type="evidence" value="ECO:0007669"/>
    <property type="project" value="InterPro"/>
</dbReference>
<dbReference type="CDD" id="cd00082">
    <property type="entry name" value="HisKA"/>
    <property type="match status" value="1"/>
</dbReference>
<dbReference type="PANTHER" id="PTHR43065:SF42">
    <property type="entry name" value="TWO-COMPONENT SENSOR PPRA"/>
    <property type="match status" value="1"/>
</dbReference>
<evidence type="ECO:0000256" key="1">
    <source>
        <dbReference type="ARBA" id="ARBA00000085"/>
    </source>
</evidence>
<dbReference type="Pfam" id="PF02518">
    <property type="entry name" value="HATPase_c"/>
    <property type="match status" value="1"/>
</dbReference>
<name>A0A5C7BBN7_9FLAO</name>
<dbReference type="SMART" id="SM00388">
    <property type="entry name" value="HisKA"/>
    <property type="match status" value="1"/>
</dbReference>
<dbReference type="AlphaFoldDB" id="A0A5C7BBN7"/>
<dbReference type="InterPro" id="IPR036890">
    <property type="entry name" value="HATPase_C_sf"/>
</dbReference>
<dbReference type="PROSITE" id="PS50109">
    <property type="entry name" value="HIS_KIN"/>
    <property type="match status" value="1"/>
</dbReference>
<proteinExistence type="predicted"/>
<dbReference type="Pfam" id="PF00512">
    <property type="entry name" value="HisKA"/>
    <property type="match status" value="1"/>
</dbReference>
<dbReference type="InterPro" id="IPR005467">
    <property type="entry name" value="His_kinase_dom"/>
</dbReference>
<dbReference type="PRINTS" id="PR00344">
    <property type="entry name" value="BCTRLSENSOR"/>
</dbReference>
<comment type="catalytic activity">
    <reaction evidence="1">
        <text>ATP + protein L-histidine = ADP + protein N-phospho-L-histidine.</text>
        <dbReference type="EC" id="2.7.13.3"/>
    </reaction>
</comment>
<dbReference type="SUPFAM" id="SSF55874">
    <property type="entry name" value="ATPase domain of HSP90 chaperone/DNA topoisomerase II/histidine kinase"/>
    <property type="match status" value="1"/>
</dbReference>
<dbReference type="InterPro" id="IPR003661">
    <property type="entry name" value="HisK_dim/P_dom"/>
</dbReference>
<dbReference type="Gene3D" id="1.10.287.130">
    <property type="match status" value="1"/>
</dbReference>
<accession>A0A5C7BBN7</accession>
<sequence>MLLPLSIAIYLGYNFSQRSKSLASQLVEVKRLSTENTRILSEQKNTLEKEVTLRTKELNTSLENLKATQSQLIQSEKMASLGELTAGIAHEIQNPLNFVNNFSEVSSELLDEMNEELDKGDIEEAKTISIDIKQNLEKITHHGKRADSIVKGMLQHSQNSNGKKEPTNINALADEYLRLAYHGLRAKDKSFNADMKTDFDDRIKTITIIPQDIGRVVLNLVTNAFYAVNEKGIAAKASGDIAYKPLVSIATKKKNNTVEITVTDNGNGMPDGIKKKIFQPFFTTKPTGQGTGLGLSMSYDIVTKGHGGELTVETKEGEGTKFNIELPI</sequence>
<dbReference type="InterPro" id="IPR003594">
    <property type="entry name" value="HATPase_dom"/>
</dbReference>
<dbReference type="SMART" id="SM00387">
    <property type="entry name" value="HATPase_c"/>
    <property type="match status" value="1"/>
</dbReference>
<keyword evidence="5" id="KW-0808">Transferase</keyword>
<dbReference type="SUPFAM" id="SSF47384">
    <property type="entry name" value="Homodimeric domain of signal transducing histidine kinase"/>
    <property type="match status" value="1"/>
</dbReference>
<dbReference type="InterPro" id="IPR004358">
    <property type="entry name" value="Sig_transdc_His_kin-like_C"/>
</dbReference>
<evidence type="ECO:0000256" key="3">
    <source>
        <dbReference type="ARBA" id="ARBA00022553"/>
    </source>
</evidence>
<feature type="domain" description="Histidine kinase" evidence="4">
    <location>
        <begin position="87"/>
        <end position="328"/>
    </location>
</feature>
<evidence type="ECO:0000313" key="5">
    <source>
        <dbReference type="EMBL" id="TXE20074.1"/>
    </source>
</evidence>
<keyword evidence="6" id="KW-1185">Reference proteome</keyword>
<dbReference type="OrthoDB" id="9806995at2"/>
<dbReference type="EC" id="2.7.13.3" evidence="2"/>
<dbReference type="Gene3D" id="3.30.565.10">
    <property type="entry name" value="Histidine kinase-like ATPase, C-terminal domain"/>
    <property type="match status" value="1"/>
</dbReference>
<evidence type="ECO:0000259" key="4">
    <source>
        <dbReference type="PROSITE" id="PS50109"/>
    </source>
</evidence>
<dbReference type="InterPro" id="IPR036097">
    <property type="entry name" value="HisK_dim/P_sf"/>
</dbReference>
<keyword evidence="3" id="KW-0597">Phosphoprotein</keyword>
<dbReference type="STRING" id="1123037.GCA_000425305_00442"/>
<protein>
    <recommendedName>
        <fullName evidence="2">histidine kinase</fullName>
        <ecNumber evidence="2">2.7.13.3</ecNumber>
    </recommendedName>
</protein>
<reference evidence="5 6" key="1">
    <citation type="submission" date="2019-08" db="EMBL/GenBank/DDBJ databases">
        <title>Genome of Psychroserpens burtonensis ACAM 167.</title>
        <authorList>
            <person name="Bowman J.P."/>
        </authorList>
    </citation>
    <scope>NUCLEOTIDE SEQUENCE [LARGE SCALE GENOMIC DNA]</scope>
    <source>
        <strain evidence="5 6">ACAM 167</strain>
    </source>
</reference>
<dbReference type="EMBL" id="VOSB01000002">
    <property type="protein sequence ID" value="TXE20074.1"/>
    <property type="molecule type" value="Genomic_DNA"/>
</dbReference>
<gene>
    <name evidence="5" type="ORF">ES692_01990</name>
</gene>